<dbReference type="InterPro" id="IPR046208">
    <property type="entry name" value="DUF6241"/>
</dbReference>
<dbReference type="EMBL" id="JBHTCT010000025">
    <property type="protein sequence ID" value="MFC7365185.1"/>
    <property type="molecule type" value="Genomic_DNA"/>
</dbReference>
<gene>
    <name evidence="1" type="ORF">ACFQQH_08665</name>
</gene>
<dbReference type="Proteomes" id="UP001596483">
    <property type="component" value="Unassembled WGS sequence"/>
</dbReference>
<comment type="caution">
    <text evidence="1">The sequence shown here is derived from an EMBL/GenBank/DDBJ whole genome shotgun (WGS) entry which is preliminary data.</text>
</comment>
<organism evidence="1 2">
    <name type="scientific">Bhargavaea changchunensis</name>
    <dbReference type="NCBI Taxonomy" id="2134037"/>
    <lineage>
        <taxon>Bacteria</taxon>
        <taxon>Bacillati</taxon>
        <taxon>Bacillota</taxon>
        <taxon>Bacilli</taxon>
        <taxon>Bacillales</taxon>
        <taxon>Caryophanaceae</taxon>
        <taxon>Bhargavaea</taxon>
    </lineage>
</organism>
<dbReference type="RefSeq" id="WP_157294959.1">
    <property type="nucleotide sequence ID" value="NZ_JBHTCT010000025.1"/>
</dbReference>
<dbReference type="Pfam" id="PF19754">
    <property type="entry name" value="DUF6241"/>
    <property type="match status" value="1"/>
</dbReference>
<name>A0ABW2NGX8_9BACL</name>
<evidence type="ECO:0000313" key="2">
    <source>
        <dbReference type="Proteomes" id="UP001596483"/>
    </source>
</evidence>
<sequence length="179" mass="20487">MKRKGILIATLALLAIAGFITYQTRFAYSEPDEVLTQDEFVETFEETEALKEIDGLDRVGVNGNSPEEKILDVMHQMTHQKIVANQKWGAVPMTTRNIEQLESIVSSTDNIRTPEVKKQLLQIIAKWKQGDFSEADTDHNYIWDLQDGTLGKARGLLSKEEELQFIEEWFIEGKVEEDK</sequence>
<keyword evidence="2" id="KW-1185">Reference proteome</keyword>
<evidence type="ECO:0000313" key="1">
    <source>
        <dbReference type="EMBL" id="MFC7365185.1"/>
    </source>
</evidence>
<protein>
    <submittedName>
        <fullName evidence="1">DUF6241 domain-containing protein</fullName>
    </submittedName>
</protein>
<proteinExistence type="predicted"/>
<accession>A0ABW2NGX8</accession>
<reference evidence="2" key="1">
    <citation type="journal article" date="2019" name="Int. J. Syst. Evol. Microbiol.">
        <title>The Global Catalogue of Microorganisms (GCM) 10K type strain sequencing project: providing services to taxonomists for standard genome sequencing and annotation.</title>
        <authorList>
            <consortium name="The Broad Institute Genomics Platform"/>
            <consortium name="The Broad Institute Genome Sequencing Center for Infectious Disease"/>
            <person name="Wu L."/>
            <person name="Ma J."/>
        </authorList>
    </citation>
    <scope>NUCLEOTIDE SEQUENCE [LARGE SCALE GENOMIC DNA]</scope>
    <source>
        <strain evidence="2">JCM 4738</strain>
    </source>
</reference>